<evidence type="ECO:0000313" key="2">
    <source>
        <dbReference type="EMBL" id="MFB5192814.1"/>
    </source>
</evidence>
<reference evidence="2 3" key="1">
    <citation type="journal article" date="2024" name="Int. J. Mol. Sci.">
        <title>Exploration of Alicyclobacillus spp. Genome in Search of Antibiotic Resistance.</title>
        <authorList>
            <person name="Bucka-Kolendo J."/>
            <person name="Kiousi D.E."/>
            <person name="Dekowska A."/>
            <person name="Mikolajczuk-Szczyrba A."/>
            <person name="Karadedos D.M."/>
            <person name="Michael P."/>
            <person name="Galanis A."/>
            <person name="Sokolowska B."/>
        </authorList>
    </citation>
    <scope>NUCLEOTIDE SEQUENCE [LARGE SCALE GENOMIC DNA]</scope>
    <source>
        <strain evidence="2 3">KKP 3000</strain>
    </source>
</reference>
<dbReference type="EMBL" id="JBDXSU010000029">
    <property type="protein sequence ID" value="MFB5192814.1"/>
    <property type="molecule type" value="Genomic_DNA"/>
</dbReference>
<evidence type="ECO:0000313" key="3">
    <source>
        <dbReference type="Proteomes" id="UP001579974"/>
    </source>
</evidence>
<comment type="caution">
    <text evidence="2">The sequence shown here is derived from an EMBL/GenBank/DDBJ whole genome shotgun (WGS) entry which is preliminary data.</text>
</comment>
<keyword evidence="1" id="KW-0472">Membrane</keyword>
<gene>
    <name evidence="2" type="ORF">KKP3000_002030</name>
</gene>
<evidence type="ECO:0000256" key="1">
    <source>
        <dbReference type="SAM" id="Phobius"/>
    </source>
</evidence>
<organism evidence="2 3">
    <name type="scientific">Alicyclobacillus fastidiosus</name>
    <dbReference type="NCBI Taxonomy" id="392011"/>
    <lineage>
        <taxon>Bacteria</taxon>
        <taxon>Bacillati</taxon>
        <taxon>Bacillota</taxon>
        <taxon>Bacilli</taxon>
        <taxon>Bacillales</taxon>
        <taxon>Alicyclobacillaceae</taxon>
        <taxon>Alicyclobacillus</taxon>
    </lineage>
</organism>
<name>A0ABV5AKM0_9BACL</name>
<feature type="transmembrane region" description="Helical" evidence="1">
    <location>
        <begin position="40"/>
        <end position="59"/>
    </location>
</feature>
<feature type="transmembrane region" description="Helical" evidence="1">
    <location>
        <begin position="7"/>
        <end position="28"/>
    </location>
</feature>
<dbReference type="Proteomes" id="UP001579974">
    <property type="component" value="Unassembled WGS sequence"/>
</dbReference>
<protein>
    <submittedName>
        <fullName evidence="2">SigmaY antisigma factor component</fullName>
    </submittedName>
</protein>
<accession>A0ABV5AKM0</accession>
<proteinExistence type="predicted"/>
<keyword evidence="1" id="KW-1133">Transmembrane helix</keyword>
<keyword evidence="1" id="KW-0812">Transmembrane</keyword>
<sequence>MKSHGHLTWELVVLIVVILLVQGIWLFIDARHRSRWPWLWGGWGLLQFPGPTIFYLLFVRKVWKVWRRS</sequence>
<dbReference type="RefSeq" id="WP_275473318.1">
    <property type="nucleotide sequence ID" value="NZ_CP162940.1"/>
</dbReference>
<keyword evidence="3" id="KW-1185">Reference proteome</keyword>